<sequence>MPGTWYSARFVMDQPDNPDRILVDELDFTTRPFTKVPRAGDDPDSDEHRDLLLHDQWRHPRERHELPAWHPSLADAGA</sequence>
<evidence type="ECO:0000313" key="1">
    <source>
        <dbReference type="EMBL" id="SDU76827.1"/>
    </source>
</evidence>
<accession>A0A1H2L6Y4</accession>
<keyword evidence="2" id="KW-1185">Reference proteome</keyword>
<name>A0A1H2L6Y4_9ACTN</name>
<dbReference type="Proteomes" id="UP000182977">
    <property type="component" value="Chromosome I"/>
</dbReference>
<gene>
    <name evidence="1" type="ORF">SAMN04488563_5329</name>
</gene>
<dbReference type="EMBL" id="LT629791">
    <property type="protein sequence ID" value="SDU76827.1"/>
    <property type="molecule type" value="Genomic_DNA"/>
</dbReference>
<proteinExistence type="predicted"/>
<reference evidence="2" key="1">
    <citation type="submission" date="2016-10" db="EMBL/GenBank/DDBJ databases">
        <authorList>
            <person name="Varghese N."/>
            <person name="Submissions S."/>
        </authorList>
    </citation>
    <scope>NUCLEOTIDE SEQUENCE [LARGE SCALE GENOMIC DNA]</scope>
    <source>
        <strain evidence="2">DSM 45079</strain>
    </source>
</reference>
<evidence type="ECO:0000313" key="2">
    <source>
        <dbReference type="Proteomes" id="UP000182977"/>
    </source>
</evidence>
<dbReference type="AlphaFoldDB" id="A0A1H2L6Y4"/>
<protein>
    <submittedName>
        <fullName evidence="1">Uncharacterized protein</fullName>
    </submittedName>
</protein>
<organism evidence="1 2">
    <name type="scientific">Jiangella alkaliphila</name>
    <dbReference type="NCBI Taxonomy" id="419479"/>
    <lineage>
        <taxon>Bacteria</taxon>
        <taxon>Bacillati</taxon>
        <taxon>Actinomycetota</taxon>
        <taxon>Actinomycetes</taxon>
        <taxon>Jiangellales</taxon>
        <taxon>Jiangellaceae</taxon>
        <taxon>Jiangella</taxon>
    </lineage>
</organism>